<reference evidence="3 4" key="1">
    <citation type="submission" date="2019-07" db="EMBL/GenBank/DDBJ databases">
        <title>Whole genome shotgun sequence of Meiothermus hypogaeus NBRC 106114.</title>
        <authorList>
            <person name="Hosoyama A."/>
            <person name="Uohara A."/>
            <person name="Ohji S."/>
            <person name="Ichikawa N."/>
        </authorList>
    </citation>
    <scope>NUCLEOTIDE SEQUENCE [LARGE SCALE GENOMIC DNA]</scope>
    <source>
        <strain evidence="3 4">NBRC 106114</strain>
    </source>
</reference>
<gene>
    <name evidence="3" type="ORF">MHY01S_12220</name>
</gene>
<evidence type="ECO:0000259" key="2">
    <source>
        <dbReference type="Pfam" id="PF00144"/>
    </source>
</evidence>
<evidence type="ECO:0000313" key="3">
    <source>
        <dbReference type="EMBL" id="GEM83056.1"/>
    </source>
</evidence>
<comment type="caution">
    <text evidence="3">The sequence shown here is derived from an EMBL/GenBank/DDBJ whole genome shotgun (WGS) entry which is preliminary data.</text>
</comment>
<name>A0A511R236_9DEIN</name>
<evidence type="ECO:0000256" key="1">
    <source>
        <dbReference type="ARBA" id="ARBA00022801"/>
    </source>
</evidence>
<dbReference type="Proteomes" id="UP000321197">
    <property type="component" value="Unassembled WGS sequence"/>
</dbReference>
<dbReference type="InterPro" id="IPR050789">
    <property type="entry name" value="Diverse_Enzym_Activities"/>
</dbReference>
<dbReference type="RefSeq" id="WP_119342054.1">
    <property type="nucleotide sequence ID" value="NZ_BJXL01000030.1"/>
</dbReference>
<protein>
    <submittedName>
        <fullName evidence="3">Esterase</fullName>
    </submittedName>
</protein>
<dbReference type="OrthoDB" id="9770183at2"/>
<dbReference type="AlphaFoldDB" id="A0A511R236"/>
<keyword evidence="1" id="KW-0378">Hydrolase</keyword>
<dbReference type="Pfam" id="PF00144">
    <property type="entry name" value="Beta-lactamase"/>
    <property type="match status" value="1"/>
</dbReference>
<dbReference type="InterPro" id="IPR001466">
    <property type="entry name" value="Beta-lactam-related"/>
</dbReference>
<sequence length="334" mass="36616">MLEKATQIVQDAVESGRIPGAALGVVHLDGSKEMFCAGLKHLQKPGVIDPDTLFDLASLTKVLFTVPQILRLVEEGLADLDDPLSRFLSEMAWMQGSELPRRTLRQLLAHVSGLPGWEAIYTWGGESHTLKQRVLQQRWEVGPVGSHVYSDIGYILLGLVLERVRGHSLAAFALPEGFCFNPTEPQDCAATEQDPWRGRVLQGEVHDENCFALGGATGHAGLFGSLRGVLAYAQRLMKGEVLTEAALAEMRRPQHAERALGWQIPQPAFSGGSLCSRQTLGHTGFTGTGVWMDFERGYAWVLLTNRVHPSRHRETGILELRRAVGNAIAAAWKG</sequence>
<dbReference type="Gene3D" id="3.40.710.10">
    <property type="entry name" value="DD-peptidase/beta-lactamase superfamily"/>
    <property type="match status" value="1"/>
</dbReference>
<proteinExistence type="predicted"/>
<feature type="domain" description="Beta-lactamase-related" evidence="2">
    <location>
        <begin position="6"/>
        <end position="314"/>
    </location>
</feature>
<dbReference type="SUPFAM" id="SSF56601">
    <property type="entry name" value="beta-lactamase/transpeptidase-like"/>
    <property type="match status" value="1"/>
</dbReference>
<evidence type="ECO:0000313" key="4">
    <source>
        <dbReference type="Proteomes" id="UP000321197"/>
    </source>
</evidence>
<dbReference type="PANTHER" id="PTHR43283:SF11">
    <property type="entry name" value="BETA-LACTAMASE-RELATED DOMAIN-CONTAINING PROTEIN"/>
    <property type="match status" value="1"/>
</dbReference>
<accession>A0A511R236</accession>
<dbReference type="GO" id="GO:0016787">
    <property type="term" value="F:hydrolase activity"/>
    <property type="evidence" value="ECO:0007669"/>
    <property type="project" value="UniProtKB-KW"/>
</dbReference>
<dbReference type="EMBL" id="BJXL01000030">
    <property type="protein sequence ID" value="GEM83056.1"/>
    <property type="molecule type" value="Genomic_DNA"/>
</dbReference>
<dbReference type="PANTHER" id="PTHR43283">
    <property type="entry name" value="BETA-LACTAMASE-RELATED"/>
    <property type="match status" value="1"/>
</dbReference>
<organism evidence="3 4">
    <name type="scientific">Meiothermus hypogaeus NBRC 106114</name>
    <dbReference type="NCBI Taxonomy" id="1227553"/>
    <lineage>
        <taxon>Bacteria</taxon>
        <taxon>Thermotogati</taxon>
        <taxon>Deinococcota</taxon>
        <taxon>Deinococci</taxon>
        <taxon>Thermales</taxon>
        <taxon>Thermaceae</taxon>
        <taxon>Meiothermus</taxon>
    </lineage>
</organism>
<dbReference type="InterPro" id="IPR012338">
    <property type="entry name" value="Beta-lactam/transpept-like"/>
</dbReference>